<comment type="caution">
    <text evidence="1">The sequence shown here is derived from an EMBL/GenBank/DDBJ whole genome shotgun (WGS) entry which is preliminary data.</text>
</comment>
<dbReference type="Proteomes" id="UP001207654">
    <property type="component" value="Unassembled WGS sequence"/>
</dbReference>
<evidence type="ECO:0000313" key="1">
    <source>
        <dbReference type="EMBL" id="MCY1077286.1"/>
    </source>
</evidence>
<dbReference type="EMBL" id="JAPNKA010000001">
    <property type="protein sequence ID" value="MCY1077286.1"/>
    <property type="molecule type" value="Genomic_DNA"/>
</dbReference>
<sequence length="76" mass="8510">MERACDAAWVDAAFHEHRGRQFERELLFSDVVDRMSLVVAYLTAPNAVRAILEHLSLPTRPAQLAAAQGPPQHAWC</sequence>
<organism evidence="1 2">
    <name type="scientific">Archangium lansingense</name>
    <dbReference type="NCBI Taxonomy" id="2995310"/>
    <lineage>
        <taxon>Bacteria</taxon>
        <taxon>Pseudomonadati</taxon>
        <taxon>Myxococcota</taxon>
        <taxon>Myxococcia</taxon>
        <taxon>Myxococcales</taxon>
        <taxon>Cystobacterineae</taxon>
        <taxon>Archangiaceae</taxon>
        <taxon>Archangium</taxon>
    </lineage>
</organism>
<dbReference type="RefSeq" id="WP_267536129.1">
    <property type="nucleotide sequence ID" value="NZ_JAPNKA010000001.1"/>
</dbReference>
<reference evidence="1 2" key="1">
    <citation type="submission" date="2022-11" db="EMBL/GenBank/DDBJ databases">
        <title>Minimal conservation of predation-associated metabolite biosynthetic gene clusters underscores biosynthetic potential of Myxococcota including descriptions for ten novel species: Archangium lansinium sp. nov., Myxococcus landrumus sp. nov., Nannocystis bai.</title>
        <authorList>
            <person name="Ahearne A."/>
            <person name="Stevens C."/>
            <person name="Phillips K."/>
        </authorList>
    </citation>
    <scope>NUCLEOTIDE SEQUENCE [LARGE SCALE GENOMIC DNA]</scope>
    <source>
        <strain evidence="1 2">MIWBW</strain>
    </source>
</reference>
<name>A0ABT4A7H9_9BACT</name>
<protein>
    <submittedName>
        <fullName evidence="1">Uncharacterized protein</fullName>
    </submittedName>
</protein>
<proteinExistence type="predicted"/>
<keyword evidence="2" id="KW-1185">Reference proteome</keyword>
<accession>A0ABT4A7H9</accession>
<evidence type="ECO:0000313" key="2">
    <source>
        <dbReference type="Proteomes" id="UP001207654"/>
    </source>
</evidence>
<gene>
    <name evidence="1" type="ORF">OV287_22710</name>
</gene>